<proteinExistence type="predicted"/>
<evidence type="ECO:0000313" key="2">
    <source>
        <dbReference type="Proteomes" id="UP000789920"/>
    </source>
</evidence>
<comment type="caution">
    <text evidence="1">The sequence shown here is derived from an EMBL/GenBank/DDBJ whole genome shotgun (WGS) entry which is preliminary data.</text>
</comment>
<organism evidence="1 2">
    <name type="scientific">Racocetra persica</name>
    <dbReference type="NCBI Taxonomy" id="160502"/>
    <lineage>
        <taxon>Eukaryota</taxon>
        <taxon>Fungi</taxon>
        <taxon>Fungi incertae sedis</taxon>
        <taxon>Mucoromycota</taxon>
        <taxon>Glomeromycotina</taxon>
        <taxon>Glomeromycetes</taxon>
        <taxon>Diversisporales</taxon>
        <taxon>Gigasporaceae</taxon>
        <taxon>Racocetra</taxon>
    </lineage>
</organism>
<accession>A0ACA9SY52</accession>
<reference evidence="1" key="1">
    <citation type="submission" date="2021-06" db="EMBL/GenBank/DDBJ databases">
        <authorList>
            <person name="Kallberg Y."/>
            <person name="Tangrot J."/>
            <person name="Rosling A."/>
        </authorList>
    </citation>
    <scope>NUCLEOTIDE SEQUENCE</scope>
    <source>
        <strain evidence="1">MA461A</strain>
    </source>
</reference>
<feature type="non-terminal residue" evidence="1">
    <location>
        <position position="68"/>
    </location>
</feature>
<sequence length="68" mass="7781">GGKKPKQKFFAKRKREGHNWGFLFSLAGVIACGRFGFAGGWVSSDQKETEFWDKIQNQDNTKLKENDD</sequence>
<keyword evidence="2" id="KW-1185">Reference proteome</keyword>
<dbReference type="Proteomes" id="UP000789920">
    <property type="component" value="Unassembled WGS sequence"/>
</dbReference>
<protein>
    <submittedName>
        <fullName evidence="1">4867_t:CDS:1</fullName>
    </submittedName>
</protein>
<feature type="non-terminal residue" evidence="1">
    <location>
        <position position="1"/>
    </location>
</feature>
<dbReference type="EMBL" id="CAJVQC010169590">
    <property type="protein sequence ID" value="CAG8850197.1"/>
    <property type="molecule type" value="Genomic_DNA"/>
</dbReference>
<evidence type="ECO:0000313" key="1">
    <source>
        <dbReference type="EMBL" id="CAG8850197.1"/>
    </source>
</evidence>
<name>A0ACA9SY52_9GLOM</name>
<gene>
    <name evidence="1" type="ORF">RPERSI_LOCUS35967</name>
</gene>